<dbReference type="Gene3D" id="1.10.287.70">
    <property type="match status" value="1"/>
</dbReference>
<keyword evidence="4" id="KW-1003">Cell membrane</keyword>
<feature type="binding site" evidence="15">
    <location>
        <position position="623"/>
    </location>
    <ligand>
        <name>Ca(2+)</name>
        <dbReference type="ChEBI" id="CHEBI:29108"/>
        <label>2</label>
    </ligand>
</feature>
<evidence type="ECO:0000256" key="7">
    <source>
        <dbReference type="ARBA" id="ARBA00022989"/>
    </source>
</evidence>
<sequence length="696" mass="81851">MMEQKKGKVNSPFEESENFYKDLKDHKFKSKLKGYNFRLKNPNKFLITREISRYYDRETYLKTSLKEMIIHIGFIIILCLVTHSGTSRIQYFYSKAMTGLFIDAKFSTLSGEVLTYRKITSLDHIWPYIDEVLIGKFYWSHWYSQDDQAYVSDDDANMLYSNRLIGRPRIRQVRVKNDSCEIPNDFKLMFTACYAEYSSSAEDKSDFGPANSTAWIYNSASDTKAHSYDGEISTYGGGGYYIDFGATKDESRESFYILNKNLWLDRATRFLVIDFSTYNANIQFFCFVKLIFEMPPSGGVLSFYEIETHEFIRSLNFWSYALIIFEVIFVIYFIYFVVQEVYELYYFRWHYFKHFWNWMDLLLVILTLVAIILYVYNNLYISNNLMPLIESDDTHQCFDALLYLEDAVQNLIAFIVFLNWIKLLKYLAFNHSLYLMQTTIRRATKDILCFSVIFFTVFIAFAQLGHLLFGSQVASFRTFAKSIFGLLRTVIGDLDYRALENSNHLLGPIFFFAYIFFIFFVLVNMYLAIIIETYCEVRADIQAGGTKPHIGDLIGQYFNKFLKMIGLKKLALARENKSQRQMSDNTYQEIRDLLNRCGYSEDEINSFFAKYEITEDRLINAEEMRKILTNVEDKSPKVRRKPGLLPIPQDFDTTTSKLNRKIDVLEYAALTAFNKIDTILDKLEVISNIKKERKYQ</sequence>
<evidence type="ECO:0000256" key="4">
    <source>
        <dbReference type="ARBA" id="ARBA00022475"/>
    </source>
</evidence>
<feature type="disulfide bond" evidence="16">
    <location>
        <begin position="180"/>
        <end position="193"/>
    </location>
</feature>
<feature type="domain" description="EF-hand" evidence="18">
    <location>
        <begin position="599"/>
        <end position="634"/>
    </location>
</feature>
<organism evidence="19">
    <name type="scientific">Clastoptera arizonana</name>
    <name type="common">Arizona spittle bug</name>
    <dbReference type="NCBI Taxonomy" id="38151"/>
    <lineage>
        <taxon>Eukaryota</taxon>
        <taxon>Metazoa</taxon>
        <taxon>Ecdysozoa</taxon>
        <taxon>Arthropoda</taxon>
        <taxon>Hexapoda</taxon>
        <taxon>Insecta</taxon>
        <taxon>Pterygota</taxon>
        <taxon>Neoptera</taxon>
        <taxon>Paraneoptera</taxon>
        <taxon>Hemiptera</taxon>
        <taxon>Auchenorrhyncha</taxon>
        <taxon>Cercopoidea</taxon>
        <taxon>Clastopteridae</taxon>
        <taxon>Clastoptera</taxon>
    </lineage>
</organism>
<feature type="transmembrane region" description="Helical" evidence="17">
    <location>
        <begin position="358"/>
        <end position="376"/>
    </location>
</feature>
<gene>
    <name evidence="19" type="ORF">g.38708</name>
</gene>
<feature type="transmembrane region" description="Helical" evidence="17">
    <location>
        <begin position="509"/>
        <end position="531"/>
    </location>
</feature>
<evidence type="ECO:0000256" key="3">
    <source>
        <dbReference type="ARBA" id="ARBA00022448"/>
    </source>
</evidence>
<reference evidence="19" key="1">
    <citation type="submission" date="2015-12" db="EMBL/GenBank/DDBJ databases">
        <title>De novo transcriptome assembly of four potential Pierce s Disease insect vectors from Arizona vineyards.</title>
        <authorList>
            <person name="Tassone E.E."/>
        </authorList>
    </citation>
    <scope>NUCLEOTIDE SEQUENCE</scope>
</reference>
<keyword evidence="6 17" id="KW-0812">Transmembrane</keyword>
<dbReference type="PANTHER" id="PTHR10877">
    <property type="entry name" value="POLYCYSTIN FAMILY MEMBER"/>
    <property type="match status" value="1"/>
</dbReference>
<dbReference type="InterPro" id="IPR051223">
    <property type="entry name" value="Polycystin"/>
</dbReference>
<dbReference type="Pfam" id="PF20519">
    <property type="entry name" value="Polycystin_dom"/>
    <property type="match status" value="1"/>
</dbReference>
<dbReference type="GO" id="GO:0060170">
    <property type="term" value="C:ciliary membrane"/>
    <property type="evidence" value="ECO:0007669"/>
    <property type="project" value="UniProtKB-SubCell"/>
</dbReference>
<evidence type="ECO:0000256" key="6">
    <source>
        <dbReference type="ARBA" id="ARBA00022692"/>
    </source>
</evidence>
<name>A0A1B6DKV8_9HEMI</name>
<dbReference type="Gene3D" id="1.20.120.350">
    <property type="entry name" value="Voltage-gated potassium channels. Chain C"/>
    <property type="match status" value="1"/>
</dbReference>
<feature type="transmembrane region" description="Helical" evidence="17">
    <location>
        <begin position="411"/>
        <end position="435"/>
    </location>
</feature>
<keyword evidence="5 15" id="KW-0107">Calcium channel</keyword>
<accession>A0A1B6DKV8</accession>
<evidence type="ECO:0000256" key="8">
    <source>
        <dbReference type="ARBA" id="ARBA00023054"/>
    </source>
</evidence>
<comment type="subcellular location">
    <subcellularLocation>
        <location evidence="1">Cell projection</location>
        <location evidence="1">Cilium membrane</location>
        <topology evidence="1">Multi-pass membrane protein</topology>
    </subcellularLocation>
</comment>
<evidence type="ECO:0000256" key="17">
    <source>
        <dbReference type="SAM" id="Phobius"/>
    </source>
</evidence>
<evidence type="ECO:0000256" key="12">
    <source>
        <dbReference type="ARBA" id="ARBA00023180"/>
    </source>
</evidence>
<evidence type="ECO:0000256" key="1">
    <source>
        <dbReference type="ARBA" id="ARBA00004272"/>
    </source>
</evidence>
<feature type="binding site" evidence="15">
    <location>
        <position position="616"/>
    </location>
    <ligand>
        <name>Ca(2+)</name>
        <dbReference type="ChEBI" id="CHEBI:29108"/>
        <label>2</label>
    </ligand>
</feature>
<dbReference type="GO" id="GO:0005509">
    <property type="term" value="F:calcium ion binding"/>
    <property type="evidence" value="ECO:0007669"/>
    <property type="project" value="InterPro"/>
</dbReference>
<dbReference type="PROSITE" id="PS50222">
    <property type="entry name" value="EF_HAND_2"/>
    <property type="match status" value="1"/>
</dbReference>
<evidence type="ECO:0000256" key="14">
    <source>
        <dbReference type="ARBA" id="ARBA00023303"/>
    </source>
</evidence>
<feature type="transmembrane region" description="Helical" evidence="17">
    <location>
        <begin position="317"/>
        <end position="338"/>
    </location>
</feature>
<dbReference type="PRINTS" id="PR01433">
    <property type="entry name" value="POLYCYSTIN2"/>
</dbReference>
<dbReference type="InterPro" id="IPR002048">
    <property type="entry name" value="EF_hand_dom"/>
</dbReference>
<feature type="transmembrane region" description="Helical" evidence="17">
    <location>
        <begin position="447"/>
        <end position="469"/>
    </location>
</feature>
<evidence type="ECO:0000313" key="19">
    <source>
        <dbReference type="EMBL" id="JAS26321.1"/>
    </source>
</evidence>
<dbReference type="FunFam" id="1.10.287.70:FF:000055">
    <property type="entry name" value="Polycystic kidney disease 2-like 1"/>
    <property type="match status" value="1"/>
</dbReference>
<evidence type="ECO:0000256" key="11">
    <source>
        <dbReference type="ARBA" id="ARBA00023157"/>
    </source>
</evidence>
<dbReference type="Gene3D" id="1.10.238.10">
    <property type="entry name" value="EF-hand"/>
    <property type="match status" value="1"/>
</dbReference>
<keyword evidence="8" id="KW-0175">Coiled coil</keyword>
<keyword evidence="3" id="KW-0813">Transport</keyword>
<dbReference type="InterPro" id="IPR027359">
    <property type="entry name" value="Volt_channel_dom_sf"/>
</dbReference>
<keyword evidence="15" id="KW-0479">Metal-binding</keyword>
<keyword evidence="13" id="KW-0966">Cell projection</keyword>
<dbReference type="EMBL" id="GEDC01010977">
    <property type="protein sequence ID" value="JAS26321.1"/>
    <property type="molecule type" value="Transcribed_RNA"/>
</dbReference>
<evidence type="ECO:0000256" key="9">
    <source>
        <dbReference type="ARBA" id="ARBA00023065"/>
    </source>
</evidence>
<dbReference type="AlphaFoldDB" id="A0A1B6DKV8"/>
<protein>
    <recommendedName>
        <fullName evidence="18">EF-hand domain-containing protein</fullName>
    </recommendedName>
</protein>
<dbReference type="InterPro" id="IPR013122">
    <property type="entry name" value="PKD1_2_channel"/>
</dbReference>
<feature type="transmembrane region" description="Helical" evidence="17">
    <location>
        <begin position="68"/>
        <end position="85"/>
    </location>
</feature>
<dbReference type="Pfam" id="PF08016">
    <property type="entry name" value="PKD_channel"/>
    <property type="match status" value="1"/>
</dbReference>
<proteinExistence type="inferred from homology"/>
<comment type="similarity">
    <text evidence="2">Belongs to the polycystin family.</text>
</comment>
<evidence type="ECO:0000256" key="13">
    <source>
        <dbReference type="ARBA" id="ARBA00023273"/>
    </source>
</evidence>
<evidence type="ECO:0000256" key="5">
    <source>
        <dbReference type="ARBA" id="ARBA00022673"/>
    </source>
</evidence>
<evidence type="ECO:0000259" key="18">
    <source>
        <dbReference type="PROSITE" id="PS50222"/>
    </source>
</evidence>
<keyword evidence="12" id="KW-0325">Glycoprotein</keyword>
<evidence type="ECO:0000256" key="15">
    <source>
        <dbReference type="PIRSR" id="PIRSR603915-1"/>
    </source>
</evidence>
<keyword evidence="15" id="KW-0106">Calcium</keyword>
<keyword evidence="9 15" id="KW-0406">Ion transport</keyword>
<dbReference type="GO" id="GO:0050982">
    <property type="term" value="P:detection of mechanical stimulus"/>
    <property type="evidence" value="ECO:0007669"/>
    <property type="project" value="TreeGrafter"/>
</dbReference>
<keyword evidence="7 17" id="KW-1133">Transmembrane helix</keyword>
<keyword evidence="15" id="KW-0109">Calcium transport</keyword>
<dbReference type="InterPro" id="IPR003915">
    <property type="entry name" value="PKD_2"/>
</dbReference>
<keyword evidence="11" id="KW-1015">Disulfide bond</keyword>
<keyword evidence="10 17" id="KW-0472">Membrane</keyword>
<evidence type="ECO:0000256" key="2">
    <source>
        <dbReference type="ARBA" id="ARBA00007200"/>
    </source>
</evidence>
<evidence type="ECO:0000256" key="10">
    <source>
        <dbReference type="ARBA" id="ARBA00023136"/>
    </source>
</evidence>
<keyword evidence="14 15" id="KW-0407">Ion channel</keyword>
<dbReference type="InterPro" id="IPR046791">
    <property type="entry name" value="Polycystin_dom"/>
</dbReference>
<evidence type="ECO:0000256" key="16">
    <source>
        <dbReference type="PIRSR" id="PIRSR603915-2"/>
    </source>
</evidence>
<dbReference type="PANTHER" id="PTHR10877:SF183">
    <property type="entry name" value="AT14535P-RELATED"/>
    <property type="match status" value="1"/>
</dbReference>
<dbReference type="GO" id="GO:0005262">
    <property type="term" value="F:calcium channel activity"/>
    <property type="evidence" value="ECO:0007669"/>
    <property type="project" value="UniProtKB-KW"/>
</dbReference>